<dbReference type="PANTHER" id="PTHR11557">
    <property type="entry name" value="PORPHOBILINOGEN DEAMINASE"/>
    <property type="match status" value="1"/>
</dbReference>
<comment type="similarity">
    <text evidence="3">Belongs to the HMBS family.</text>
</comment>
<dbReference type="Proteomes" id="UP000016943">
    <property type="component" value="Chromosome"/>
</dbReference>
<evidence type="ECO:0000313" key="13">
    <source>
        <dbReference type="Proteomes" id="UP000016943"/>
    </source>
</evidence>
<dbReference type="InterPro" id="IPR022417">
    <property type="entry name" value="Porphobilin_deaminase_N"/>
</dbReference>
<dbReference type="EC" id="2.5.1.61" evidence="5 9"/>
<evidence type="ECO:0000256" key="4">
    <source>
        <dbReference type="ARBA" id="ARBA00011245"/>
    </source>
</evidence>
<dbReference type="GO" id="GO:0005737">
    <property type="term" value="C:cytoplasm"/>
    <property type="evidence" value="ECO:0007669"/>
    <property type="project" value="UniProtKB-UniRule"/>
</dbReference>
<dbReference type="NCBIfam" id="TIGR00212">
    <property type="entry name" value="hemC"/>
    <property type="match status" value="1"/>
</dbReference>
<dbReference type="AlphaFoldDB" id="U3GV88"/>
<proteinExistence type="inferred from homology"/>
<comment type="cofactor">
    <cofactor evidence="1">
        <name>dipyrromethane</name>
        <dbReference type="ChEBI" id="CHEBI:60342"/>
    </cofactor>
</comment>
<accession>U3GV88</accession>
<dbReference type="SUPFAM" id="SSF54782">
    <property type="entry name" value="Porphobilinogen deaminase (hydroxymethylbilane synthase), C-terminal domain"/>
    <property type="match status" value="1"/>
</dbReference>
<dbReference type="RefSeq" id="WP_020975505.1">
    <property type="nucleotide sequence ID" value="NC_022198.1"/>
</dbReference>
<name>U3GV88_9CORY</name>
<comment type="catalytic activity">
    <reaction evidence="8">
        <text>4 porphobilinogen + H2O = hydroxymethylbilane + 4 NH4(+)</text>
        <dbReference type="Rhea" id="RHEA:13185"/>
        <dbReference type="ChEBI" id="CHEBI:15377"/>
        <dbReference type="ChEBI" id="CHEBI:28938"/>
        <dbReference type="ChEBI" id="CHEBI:57845"/>
        <dbReference type="ChEBI" id="CHEBI:58126"/>
        <dbReference type="EC" id="2.5.1.61"/>
    </reaction>
</comment>
<protein>
    <recommendedName>
        <fullName evidence="5 9">Hydroxymethylbilane synthase</fullName>
        <ecNumber evidence="5 9">2.5.1.61</ecNumber>
    </recommendedName>
</protein>
<gene>
    <name evidence="12" type="ORF">CARG_00930</name>
</gene>
<dbReference type="PIRSF" id="PIRSF001438">
    <property type="entry name" value="4pyrrol_synth_OHMeBilane_synth"/>
    <property type="match status" value="1"/>
</dbReference>
<dbReference type="HOGENOM" id="CLU_019704_1_0_11"/>
<dbReference type="Gene3D" id="3.40.190.10">
    <property type="entry name" value="Periplasmic binding protein-like II"/>
    <property type="match status" value="2"/>
</dbReference>
<dbReference type="InterPro" id="IPR022418">
    <property type="entry name" value="Porphobilinogen_deaminase_C"/>
</dbReference>
<dbReference type="Pfam" id="PF01379">
    <property type="entry name" value="Porphobil_deam"/>
    <property type="match status" value="1"/>
</dbReference>
<evidence type="ECO:0000256" key="6">
    <source>
        <dbReference type="ARBA" id="ARBA00022679"/>
    </source>
</evidence>
<evidence type="ECO:0000313" key="12">
    <source>
        <dbReference type="EMBL" id="AGU14383.1"/>
    </source>
</evidence>
<dbReference type="PATRIC" id="fig|1348662.3.peg.181"/>
<evidence type="ECO:0000259" key="11">
    <source>
        <dbReference type="Pfam" id="PF03900"/>
    </source>
</evidence>
<evidence type="ECO:0000256" key="9">
    <source>
        <dbReference type="NCBIfam" id="TIGR00212"/>
    </source>
</evidence>
<keyword evidence="6" id="KW-0808">Transferase</keyword>
<dbReference type="PANTHER" id="PTHR11557:SF0">
    <property type="entry name" value="PORPHOBILINOGEN DEAMINASE"/>
    <property type="match status" value="1"/>
</dbReference>
<comment type="subunit">
    <text evidence="4">Monomer.</text>
</comment>
<dbReference type="OrthoDB" id="9810298at2"/>
<dbReference type="STRING" id="1348662.CARG_00930"/>
<sequence>MVLRIGTRGSALARTQSTHVAEALGQQGAQWRLEIISTPGDRSQAPVERIGVGVFTQTLREALHDGRIDVAVHSFKDLPSADDPRFHLVVPQREDRRDVLVARDGLTLDTLPSGARIGTSAPRRVGQIRTLRPDLDVVPLRGNIDSRMGQVRDGRLDAVVLAAAGLNRLGVLPDASYVFDTEELLCAPAQGALAVECRADDQDTVTLLNSIACPEATLCTDAERGVLRVLQAGCTAPIGASATIDGDQLKLTAGHFDPDGVYEKVSVSGCLNSPDTAERLAELVGAHLTARGLNIG</sequence>
<evidence type="ECO:0000256" key="2">
    <source>
        <dbReference type="ARBA" id="ARBA00002869"/>
    </source>
</evidence>
<dbReference type="EMBL" id="CP006365">
    <property type="protein sequence ID" value="AGU14383.1"/>
    <property type="molecule type" value="Genomic_DNA"/>
</dbReference>
<comment type="function">
    <text evidence="2">Tetrapolymerization of the monopyrrole PBG into the hydroxymethylbilane pre-uroporphyrinogen in several discrete steps.</text>
</comment>
<dbReference type="GO" id="GO:0004418">
    <property type="term" value="F:hydroxymethylbilane synthase activity"/>
    <property type="evidence" value="ECO:0007669"/>
    <property type="project" value="UniProtKB-UniRule"/>
</dbReference>
<dbReference type="Pfam" id="PF03900">
    <property type="entry name" value="Porphobil_deamC"/>
    <property type="match status" value="1"/>
</dbReference>
<dbReference type="GeneID" id="78249063"/>
<reference evidence="12 13" key="1">
    <citation type="journal article" date="2013" name="Genome Announc.">
        <title>Whole-Genome Sequence of the Clinical Strain Corynebacterium argentoratense DSM 44202, Isolated from a Human Throat Specimen.</title>
        <authorList>
            <person name="Bomholt C."/>
            <person name="Glaub A."/>
            <person name="Gravermann K."/>
            <person name="Albersmeier A."/>
            <person name="Brinkrolf K."/>
            <person name="Ruckert C."/>
            <person name="Tauch A."/>
        </authorList>
    </citation>
    <scope>NUCLEOTIDE SEQUENCE [LARGE SCALE GENOMIC DNA]</scope>
    <source>
        <strain evidence="12">DSM 44202</strain>
    </source>
</reference>
<keyword evidence="13" id="KW-1185">Reference proteome</keyword>
<dbReference type="eggNOG" id="COG0181">
    <property type="taxonomic scope" value="Bacteria"/>
</dbReference>
<evidence type="ECO:0000256" key="3">
    <source>
        <dbReference type="ARBA" id="ARBA00005638"/>
    </source>
</evidence>
<evidence type="ECO:0000256" key="8">
    <source>
        <dbReference type="ARBA" id="ARBA00048169"/>
    </source>
</evidence>
<dbReference type="InterPro" id="IPR000860">
    <property type="entry name" value="HemC"/>
</dbReference>
<dbReference type="FunFam" id="3.40.190.10:FF:000005">
    <property type="entry name" value="Porphobilinogen deaminase"/>
    <property type="match status" value="1"/>
</dbReference>
<feature type="domain" description="Porphobilinogen deaminase C-terminal" evidence="11">
    <location>
        <begin position="218"/>
        <end position="288"/>
    </location>
</feature>
<dbReference type="KEGG" id="caz:CARG_00930"/>
<feature type="domain" description="Porphobilinogen deaminase N-terminal" evidence="10">
    <location>
        <begin position="3"/>
        <end position="204"/>
    </location>
</feature>
<dbReference type="InterPro" id="IPR036803">
    <property type="entry name" value="Porphobilinogen_deaminase_C_sf"/>
</dbReference>
<evidence type="ECO:0000256" key="7">
    <source>
        <dbReference type="ARBA" id="ARBA00023244"/>
    </source>
</evidence>
<dbReference type="PRINTS" id="PR00151">
    <property type="entry name" value="PORPHBDMNASE"/>
</dbReference>
<dbReference type="SUPFAM" id="SSF53850">
    <property type="entry name" value="Periplasmic binding protein-like II"/>
    <property type="match status" value="1"/>
</dbReference>
<evidence type="ECO:0000256" key="1">
    <source>
        <dbReference type="ARBA" id="ARBA00001916"/>
    </source>
</evidence>
<dbReference type="Gene3D" id="3.30.160.40">
    <property type="entry name" value="Porphobilinogen deaminase, C-terminal domain"/>
    <property type="match status" value="1"/>
</dbReference>
<evidence type="ECO:0000256" key="5">
    <source>
        <dbReference type="ARBA" id="ARBA00012655"/>
    </source>
</evidence>
<dbReference type="GO" id="GO:0006783">
    <property type="term" value="P:heme biosynthetic process"/>
    <property type="evidence" value="ECO:0007669"/>
    <property type="project" value="TreeGrafter"/>
</dbReference>
<keyword evidence="7" id="KW-0627">Porphyrin biosynthesis</keyword>
<dbReference type="PROSITE" id="PS00533">
    <property type="entry name" value="PORPHOBILINOGEN_DEAM"/>
    <property type="match status" value="1"/>
</dbReference>
<evidence type="ECO:0000259" key="10">
    <source>
        <dbReference type="Pfam" id="PF01379"/>
    </source>
</evidence>
<organism evidence="12 13">
    <name type="scientific">Corynebacterium argentoratense DSM 44202</name>
    <dbReference type="NCBI Taxonomy" id="1348662"/>
    <lineage>
        <taxon>Bacteria</taxon>
        <taxon>Bacillati</taxon>
        <taxon>Actinomycetota</taxon>
        <taxon>Actinomycetes</taxon>
        <taxon>Mycobacteriales</taxon>
        <taxon>Corynebacteriaceae</taxon>
        <taxon>Corynebacterium</taxon>
    </lineage>
</organism>
<dbReference type="InterPro" id="IPR022419">
    <property type="entry name" value="Porphobilin_deaminase_cofac_BS"/>
</dbReference>